<organism evidence="2">
    <name type="scientific">Pandoravirus neocaledonia</name>
    <dbReference type="NCBI Taxonomy" id="2107708"/>
    <lineage>
        <taxon>Viruses</taxon>
        <taxon>Pandoravirus</taxon>
    </lineage>
</organism>
<feature type="compositionally biased region" description="Basic and acidic residues" evidence="1">
    <location>
        <begin position="189"/>
        <end position="206"/>
    </location>
</feature>
<evidence type="ECO:0000313" key="2">
    <source>
        <dbReference type="EMBL" id="AVK76455.1"/>
    </source>
</evidence>
<sequence length="346" mass="38605">MQRIVDITVPLADATTGSTHGALSMPCLCDADGVRHFFGPLLVRASRMQRAQSLYRKIRNVTTRRVATDDEMAFVRRHHLQLYMRIMRERRLQIDDAARRDTRKRRRRALQKARQMPDAAGIVDVSVPVTREDEEDACRFATPVLIMCDSDDEALEGGVTTRSRAFDGGADDKCGGFGTRIVREGCGSDNREQHQLEEEEDKGEHEETCEDDDDKDGDYDADGTDDSIPVVARRQTTGRVPCAAVTASTIYLVEATSRLIEFLGDGLVAPGDAHEPPPNKRTCSARPSAPCQPDRERTWPEIEPAIASWAATRRAAFDATHRDRSRGPTGRSRKQERPLRALLPVP</sequence>
<dbReference type="EMBL" id="MG011690">
    <property type="protein sequence ID" value="AVK76455.1"/>
    <property type="molecule type" value="Genomic_DNA"/>
</dbReference>
<dbReference type="KEGG" id="vg:36843168"/>
<gene>
    <name evidence="2" type="ORF">pneo_cds_848</name>
</gene>
<feature type="region of interest" description="Disordered" evidence="1">
    <location>
        <begin position="271"/>
        <end position="296"/>
    </location>
</feature>
<protein>
    <submittedName>
        <fullName evidence="2">Uncharacterized protein</fullName>
    </submittedName>
</protein>
<accession>A0A2U7UDM5</accession>
<dbReference type="RefSeq" id="YP_009482458.1">
    <property type="nucleotide sequence ID" value="NC_037666.1"/>
</dbReference>
<dbReference type="Proteomes" id="UP000249287">
    <property type="component" value="Segment"/>
</dbReference>
<reference evidence="2" key="1">
    <citation type="journal article" date="2018" name="Nat. Commun.">
        <title>Diversity and evolution of the emerging Pandoraviridae family.</title>
        <authorList>
            <person name="Legendre M."/>
            <person name="Fabre E."/>
            <person name="Poirot O."/>
            <person name="Jeudy S."/>
            <person name="Lartigue A."/>
            <person name="Alempic J.M."/>
            <person name="Beucher L."/>
            <person name="Philippe N."/>
            <person name="Bertaux L."/>
            <person name="Christo-Foroux E."/>
            <person name="Labadie K."/>
            <person name="Coute Y."/>
            <person name="Abergel C."/>
            <person name="Claverie J.M."/>
        </authorList>
    </citation>
    <scope>NUCLEOTIDE SEQUENCE [LARGE SCALE GENOMIC DNA]</scope>
    <source>
        <strain evidence="2">Neocaledonia</strain>
    </source>
</reference>
<dbReference type="GeneID" id="36843168"/>
<evidence type="ECO:0000256" key="1">
    <source>
        <dbReference type="SAM" id="MobiDB-lite"/>
    </source>
</evidence>
<name>A0A2U7UDM5_9VIRU</name>
<feature type="region of interest" description="Disordered" evidence="1">
    <location>
        <begin position="313"/>
        <end position="346"/>
    </location>
</feature>
<feature type="compositionally biased region" description="Acidic residues" evidence="1">
    <location>
        <begin position="207"/>
        <end position="225"/>
    </location>
</feature>
<feature type="region of interest" description="Disordered" evidence="1">
    <location>
        <begin position="184"/>
        <end position="229"/>
    </location>
</feature>
<feature type="compositionally biased region" description="Basic and acidic residues" evidence="1">
    <location>
        <begin position="315"/>
        <end position="326"/>
    </location>
</feature>
<proteinExistence type="predicted"/>